<protein>
    <submittedName>
        <fullName evidence="4">CO dehydrogenase maturation factor</fullName>
    </submittedName>
</protein>
<reference evidence="5" key="1">
    <citation type="submission" date="2016-11" db="EMBL/GenBank/DDBJ databases">
        <authorList>
            <person name="Varghese N."/>
            <person name="Submissions S."/>
        </authorList>
    </citation>
    <scope>NUCLEOTIDE SEQUENCE [LARGE SCALE GENOMIC DNA]</scope>
    <source>
        <strain evidence="5">DSM 12395</strain>
    </source>
</reference>
<sequence length="262" mass="28200">MKIAVTGKGGVGKTTIAGILARLFAAEGYRVLAVDADPDANLASALGIPEAHYKKITPFSKMKKLAEERTGAKGGYGSFFTLNPKVDDLPEKYCLEHQGVKLLVMGTVEQGGSGCVCPEHTLLKRLMKHLLIEREDVVIMDMEAGIEHLGRGTAESVDALMVVVEPGRRSIQTAEQIRNLAKDIGIKKVFVVGSKVHDKADVQFISDSLVDFELLGFVSLSEEVKKADLEGVSPFDIGGTIVEEISLIKNQLLARLSGSVNP</sequence>
<evidence type="ECO:0000313" key="4">
    <source>
        <dbReference type="EMBL" id="SHF57941.1"/>
    </source>
</evidence>
<dbReference type="InterPro" id="IPR014433">
    <property type="entry name" value="CooC"/>
</dbReference>
<dbReference type="InterPro" id="IPR027417">
    <property type="entry name" value="P-loop_NTPase"/>
</dbReference>
<feature type="domain" description="CobQ/CobB/MinD/ParA nucleotide binding" evidence="3">
    <location>
        <begin position="4"/>
        <end position="232"/>
    </location>
</feature>
<dbReference type="GO" id="GO:0051782">
    <property type="term" value="P:negative regulation of cell division"/>
    <property type="evidence" value="ECO:0007669"/>
    <property type="project" value="TreeGrafter"/>
</dbReference>
<evidence type="ECO:0000256" key="1">
    <source>
        <dbReference type="ARBA" id="ARBA00022741"/>
    </source>
</evidence>
<proteinExistence type="predicted"/>
<dbReference type="PANTHER" id="PTHR43384">
    <property type="entry name" value="SEPTUM SITE-DETERMINING PROTEIN MIND HOMOLOG, CHLOROPLASTIC-RELATED"/>
    <property type="match status" value="1"/>
</dbReference>
<dbReference type="GO" id="GO:0005524">
    <property type="term" value="F:ATP binding"/>
    <property type="evidence" value="ECO:0007669"/>
    <property type="project" value="UniProtKB-KW"/>
</dbReference>
<dbReference type="PANTHER" id="PTHR43384:SF6">
    <property type="entry name" value="SEPTUM SITE-DETERMINING PROTEIN MIND HOMOLOG, CHLOROPLASTIC"/>
    <property type="match status" value="1"/>
</dbReference>
<gene>
    <name evidence="4" type="ORF">SAMN02745133_03022</name>
</gene>
<dbReference type="Pfam" id="PF01656">
    <property type="entry name" value="CbiA"/>
    <property type="match status" value="1"/>
</dbReference>
<evidence type="ECO:0000313" key="5">
    <source>
        <dbReference type="Proteomes" id="UP000184148"/>
    </source>
</evidence>
<dbReference type="InterPro" id="IPR050625">
    <property type="entry name" value="ParA/MinD_ATPase"/>
</dbReference>
<dbReference type="SUPFAM" id="SSF52540">
    <property type="entry name" value="P-loop containing nucleoside triphosphate hydrolases"/>
    <property type="match status" value="1"/>
</dbReference>
<dbReference type="PIRSF" id="PIRSF005647">
    <property type="entry name" value="CooC"/>
    <property type="match status" value="1"/>
</dbReference>
<dbReference type="GO" id="GO:0005829">
    <property type="term" value="C:cytosol"/>
    <property type="evidence" value="ECO:0007669"/>
    <property type="project" value="TreeGrafter"/>
</dbReference>
<dbReference type="CDD" id="cd02034">
    <property type="entry name" value="CooC1"/>
    <property type="match status" value="1"/>
</dbReference>
<dbReference type="OrthoDB" id="7346657at2"/>
<name>A0A1M5CT62_9FIRM</name>
<dbReference type="EMBL" id="FQUY01000036">
    <property type="protein sequence ID" value="SHF57941.1"/>
    <property type="molecule type" value="Genomic_DNA"/>
</dbReference>
<dbReference type="STRING" id="1121429.SAMN02745133_03022"/>
<keyword evidence="5" id="KW-1185">Reference proteome</keyword>
<evidence type="ECO:0000256" key="2">
    <source>
        <dbReference type="ARBA" id="ARBA00022840"/>
    </source>
</evidence>
<dbReference type="GO" id="GO:0009898">
    <property type="term" value="C:cytoplasmic side of plasma membrane"/>
    <property type="evidence" value="ECO:0007669"/>
    <property type="project" value="TreeGrafter"/>
</dbReference>
<evidence type="ECO:0000259" key="3">
    <source>
        <dbReference type="Pfam" id="PF01656"/>
    </source>
</evidence>
<dbReference type="AlphaFoldDB" id="A0A1M5CT62"/>
<keyword evidence="1" id="KW-0547">Nucleotide-binding</keyword>
<dbReference type="Gene3D" id="3.40.50.300">
    <property type="entry name" value="P-loop containing nucleotide triphosphate hydrolases"/>
    <property type="match status" value="1"/>
</dbReference>
<organism evidence="4 5">
    <name type="scientific">Desulforamulus putei DSM 12395</name>
    <dbReference type="NCBI Taxonomy" id="1121429"/>
    <lineage>
        <taxon>Bacteria</taxon>
        <taxon>Bacillati</taxon>
        <taxon>Bacillota</taxon>
        <taxon>Clostridia</taxon>
        <taxon>Eubacteriales</taxon>
        <taxon>Peptococcaceae</taxon>
        <taxon>Desulforamulus</taxon>
    </lineage>
</organism>
<dbReference type="FunFam" id="3.40.50.300:FF:001573">
    <property type="entry name" value="Carbon monoxide dehydrogenase accessory protein CooC"/>
    <property type="match status" value="1"/>
</dbReference>
<keyword evidence="2" id="KW-0067">ATP-binding</keyword>
<dbReference type="RefSeq" id="WP_073240184.1">
    <property type="nucleotide sequence ID" value="NZ_FQUY01000036.1"/>
</dbReference>
<dbReference type="InterPro" id="IPR002586">
    <property type="entry name" value="CobQ/CobB/MinD/ParA_Nub-bd_dom"/>
</dbReference>
<dbReference type="Proteomes" id="UP000184148">
    <property type="component" value="Unassembled WGS sequence"/>
</dbReference>
<accession>A0A1M5CT62</accession>
<dbReference type="GO" id="GO:0016887">
    <property type="term" value="F:ATP hydrolysis activity"/>
    <property type="evidence" value="ECO:0007669"/>
    <property type="project" value="TreeGrafter"/>
</dbReference>